<evidence type="ECO:0000256" key="1">
    <source>
        <dbReference type="SAM" id="MobiDB-lite"/>
    </source>
</evidence>
<dbReference type="EMBL" id="DVKT01000045">
    <property type="protein sequence ID" value="HIT39542.1"/>
    <property type="molecule type" value="Genomic_DNA"/>
</dbReference>
<reference evidence="2" key="2">
    <citation type="journal article" date="2021" name="PeerJ">
        <title>Extensive microbial diversity within the chicken gut microbiome revealed by metagenomics and culture.</title>
        <authorList>
            <person name="Gilroy R."/>
            <person name="Ravi A."/>
            <person name="Getino M."/>
            <person name="Pursley I."/>
            <person name="Horton D.L."/>
            <person name="Alikhan N.F."/>
            <person name="Baker D."/>
            <person name="Gharbi K."/>
            <person name="Hall N."/>
            <person name="Watson M."/>
            <person name="Adriaenssens E.M."/>
            <person name="Foster-Nyarko E."/>
            <person name="Jarju S."/>
            <person name="Secka A."/>
            <person name="Antonio M."/>
            <person name="Oren A."/>
            <person name="Chaudhuri R.R."/>
            <person name="La Ragione R."/>
            <person name="Hildebrand F."/>
            <person name="Pallen M.J."/>
        </authorList>
    </citation>
    <scope>NUCLEOTIDE SEQUENCE</scope>
    <source>
        <strain evidence="2">21143</strain>
    </source>
</reference>
<gene>
    <name evidence="2" type="ORF">IAD06_05840</name>
</gene>
<evidence type="ECO:0000313" key="2">
    <source>
        <dbReference type="EMBL" id="HIT39542.1"/>
    </source>
</evidence>
<feature type="region of interest" description="Disordered" evidence="1">
    <location>
        <begin position="1"/>
        <end position="47"/>
    </location>
</feature>
<organism evidence="2 3">
    <name type="scientific">Candidatus Caccoplasma intestinavium</name>
    <dbReference type="NCBI Taxonomy" id="2840716"/>
    <lineage>
        <taxon>Bacteria</taxon>
        <taxon>Pseudomonadati</taxon>
        <taxon>Bacteroidota</taxon>
        <taxon>Bacteroidia</taxon>
        <taxon>Bacteroidales</taxon>
        <taxon>Bacteroidaceae</taxon>
        <taxon>Bacteroidaceae incertae sedis</taxon>
        <taxon>Candidatus Caccoplasma</taxon>
    </lineage>
</organism>
<accession>A0A9D1GEB2</accession>
<sequence>MDTRPGESEKNEPQTDKASKSAGAEKETRSKKKREESPLSDTEKEGLRILSCYPDQEKVFMTSDNFGFFDEHDAREHAKRLGDKNVITVKRK</sequence>
<comment type="caution">
    <text evidence="2">The sequence shown here is derived from an EMBL/GenBank/DDBJ whole genome shotgun (WGS) entry which is preliminary data.</text>
</comment>
<dbReference type="Proteomes" id="UP000886722">
    <property type="component" value="Unassembled WGS sequence"/>
</dbReference>
<proteinExistence type="predicted"/>
<dbReference type="AlphaFoldDB" id="A0A9D1GEB2"/>
<evidence type="ECO:0000313" key="3">
    <source>
        <dbReference type="Proteomes" id="UP000886722"/>
    </source>
</evidence>
<name>A0A9D1GEB2_9BACT</name>
<reference evidence="2" key="1">
    <citation type="submission" date="2020-10" db="EMBL/GenBank/DDBJ databases">
        <authorList>
            <person name="Gilroy R."/>
        </authorList>
    </citation>
    <scope>NUCLEOTIDE SEQUENCE</scope>
    <source>
        <strain evidence="2">21143</strain>
    </source>
</reference>
<protein>
    <submittedName>
        <fullName evidence="2">Uncharacterized protein</fullName>
    </submittedName>
</protein>